<keyword evidence="2" id="KW-1185">Reference proteome</keyword>
<comment type="caution">
    <text evidence="1">The sequence shown here is derived from an EMBL/GenBank/DDBJ whole genome shotgun (WGS) entry which is preliminary data.</text>
</comment>
<organism evidence="1 2">
    <name type="scientific">Roseiconus lacunae</name>
    <dbReference type="NCBI Taxonomy" id="2605694"/>
    <lineage>
        <taxon>Bacteria</taxon>
        <taxon>Pseudomonadati</taxon>
        <taxon>Planctomycetota</taxon>
        <taxon>Planctomycetia</taxon>
        <taxon>Pirellulales</taxon>
        <taxon>Pirellulaceae</taxon>
        <taxon>Roseiconus</taxon>
    </lineage>
</organism>
<sequence length="502" mass="56374">MISDKTLLEQAPDWIWESHHVLSLKYEKTIATLSAIRKALLQQSSRSDQASQFCEQVDWALGLPSDVVESTWRDPQAYFFARTAYDLYLAAYLEIDLPSGTRAYVDELSRTNPDCPKSLPQLFDDHLERFGLFAVSFAIAAQQSISIRPLSLDLPETLPGTCWSFSGTESLQLCGVDPDGHLGLKMNDEVINVPLPDATLQKENWAIHVAPVIGAIRLQPPAFNLPGLRDIRSVVPASVDGQAAYCRIVTETLDLIRLCDPQTAEQIDGVMQVLAMKPAGFGGVFNTSCSRLPGAAVFSGARCRAMLADDLIHEFYHNRLFAIEEQGPFFAESTSDQRWVPETVYSPWRDDPRPIYGLFHAVYVFERVLGFWISAIQGDALNADELQFGKYRASKLIGQLQISLEQLIAWGEFTDRGQTLCHWLRHTLEQRAQQCAALELGGHTTVTSMDEHGNSTAMIDKQGRFVTVAQELRRHIEIYDTNRRCEQLPRLRERFLSAMALP</sequence>
<dbReference type="NCBIfam" id="TIGR04267">
    <property type="entry name" value="mod_HExxH"/>
    <property type="match status" value="1"/>
</dbReference>
<evidence type="ECO:0000313" key="2">
    <source>
        <dbReference type="Proteomes" id="UP001239462"/>
    </source>
</evidence>
<dbReference type="Proteomes" id="UP001239462">
    <property type="component" value="Unassembled WGS sequence"/>
</dbReference>
<gene>
    <name evidence="1" type="ORF">QTN89_22660</name>
</gene>
<proteinExistence type="predicted"/>
<reference evidence="1 2" key="1">
    <citation type="submission" date="2023-06" db="EMBL/GenBank/DDBJ databases">
        <title>Roseiconus lacunae JC819 isolated from Gulf of Mannar region, Tamil Nadu.</title>
        <authorList>
            <person name="Pk S."/>
            <person name="Ch S."/>
            <person name="Ch V.R."/>
        </authorList>
    </citation>
    <scope>NUCLEOTIDE SEQUENCE [LARGE SCALE GENOMIC DNA]</scope>
    <source>
        <strain evidence="1 2">JC819</strain>
    </source>
</reference>
<name>A0ABT7PP34_9BACT</name>
<dbReference type="EMBL" id="JASZZN010000020">
    <property type="protein sequence ID" value="MDM4018270.1"/>
    <property type="molecule type" value="Genomic_DNA"/>
</dbReference>
<dbReference type="RefSeq" id="WP_289166025.1">
    <property type="nucleotide sequence ID" value="NZ_JASZZN010000020.1"/>
</dbReference>
<accession>A0ABT7PP34</accession>
<protein>
    <submittedName>
        <fullName evidence="1">HEXXH motif-containing putative peptide modification protein</fullName>
    </submittedName>
</protein>
<evidence type="ECO:0000313" key="1">
    <source>
        <dbReference type="EMBL" id="MDM4018270.1"/>
    </source>
</evidence>
<dbReference type="InterPro" id="IPR026337">
    <property type="entry name" value="AKG_HExxH"/>
</dbReference>